<keyword evidence="5 12" id="KW-0378">Hydrolase</keyword>
<dbReference type="GO" id="GO:0006508">
    <property type="term" value="P:proteolysis"/>
    <property type="evidence" value="ECO:0007669"/>
    <property type="project" value="UniProtKB-KW"/>
</dbReference>
<dbReference type="InterPro" id="IPR038765">
    <property type="entry name" value="Papain-like_cys_pep_sf"/>
</dbReference>
<keyword evidence="3" id="KW-0645">Protease</keyword>
<keyword evidence="13" id="KW-1185">Reference proteome</keyword>
<evidence type="ECO:0000259" key="11">
    <source>
        <dbReference type="PROSITE" id="PS51935"/>
    </source>
</evidence>
<dbReference type="Proteomes" id="UP000249005">
    <property type="component" value="Chromosome 1"/>
</dbReference>
<feature type="chain" id="PRO_5016099210" evidence="10">
    <location>
        <begin position="20"/>
        <end position="195"/>
    </location>
</feature>
<dbReference type="NCBIfam" id="NF008096">
    <property type="entry name" value="PRK10838.1"/>
    <property type="match status" value="1"/>
</dbReference>
<organism evidence="12 13">
    <name type="scientific">Leminorella richardii</name>
    <dbReference type="NCBI Taxonomy" id="158841"/>
    <lineage>
        <taxon>Bacteria</taxon>
        <taxon>Pseudomonadati</taxon>
        <taxon>Pseudomonadota</taxon>
        <taxon>Gammaproteobacteria</taxon>
        <taxon>Enterobacterales</taxon>
        <taxon>Budviciaceae</taxon>
        <taxon>Leminorella</taxon>
    </lineage>
</organism>
<gene>
    <name evidence="12" type="primary">spr_1</name>
    <name evidence="12" type="ORF">NCTC12151_01316</name>
</gene>
<evidence type="ECO:0000256" key="10">
    <source>
        <dbReference type="SAM" id="SignalP"/>
    </source>
</evidence>
<sequence length="195" mass="21435">MVKSQPILRYVLRFAPAVAAVVMLSGCGTLSSTAEAANARSSHTSAHSSDEKQGLAFQSTQDEFESMVKNVDIKSRILNQYAGWKGVRYRMGGATKKGVDCSGFVQITFREQFGLTLPRSTSMQQGIGKPIQRAKLRPGDLVLFRAGSTGRHVGIYIGNDNFVHASTSNGVMISSMNEKYWNNRYHQARRVLTKG</sequence>
<proteinExistence type="inferred from homology"/>
<keyword evidence="7" id="KW-0472">Membrane</keyword>
<dbReference type="RefSeq" id="WP_111739914.1">
    <property type="nucleotide sequence ID" value="NZ_LR698987.1"/>
</dbReference>
<dbReference type="AlphaFoldDB" id="A0A2X4XQZ9"/>
<dbReference type="Gene3D" id="3.90.1720.10">
    <property type="entry name" value="endopeptidase domain like (from Nostoc punctiforme)"/>
    <property type="match status" value="1"/>
</dbReference>
<dbReference type="PROSITE" id="PS51935">
    <property type="entry name" value="NLPC_P60"/>
    <property type="match status" value="1"/>
</dbReference>
<dbReference type="GO" id="GO:0016020">
    <property type="term" value="C:membrane"/>
    <property type="evidence" value="ECO:0007669"/>
    <property type="project" value="UniProtKB-SubCell"/>
</dbReference>
<dbReference type="PANTHER" id="PTHR47360">
    <property type="entry name" value="MUREIN DD-ENDOPEPTIDASE MEPS/MUREIN LD-CARBOXYPEPTIDASE"/>
    <property type="match status" value="1"/>
</dbReference>
<dbReference type="PROSITE" id="PS51257">
    <property type="entry name" value="PROKAR_LIPOPROTEIN"/>
    <property type="match status" value="1"/>
</dbReference>
<dbReference type="EC" id="3.4.-.-" evidence="12"/>
<feature type="domain" description="NlpC/P60" evidence="11">
    <location>
        <begin position="71"/>
        <end position="192"/>
    </location>
</feature>
<dbReference type="InterPro" id="IPR052062">
    <property type="entry name" value="Murein_DD/LD_carboxypeptidase"/>
</dbReference>
<dbReference type="PANTHER" id="PTHR47360:SF3">
    <property type="entry name" value="MUREIN DD-ENDOPEPTIDASE MEPS_MUREIN LD-CARBOXYPEPTIDASE"/>
    <property type="match status" value="1"/>
</dbReference>
<comment type="subcellular location">
    <subcellularLocation>
        <location evidence="1">Membrane</location>
        <topology evidence="1">Lipid-anchor</topology>
    </subcellularLocation>
</comment>
<dbReference type="Pfam" id="PF00877">
    <property type="entry name" value="NLPC_P60"/>
    <property type="match status" value="1"/>
</dbReference>
<evidence type="ECO:0000256" key="7">
    <source>
        <dbReference type="ARBA" id="ARBA00023136"/>
    </source>
</evidence>
<keyword evidence="4 10" id="KW-0732">Signal</keyword>
<reference evidence="12 13" key="1">
    <citation type="submission" date="2018-06" db="EMBL/GenBank/DDBJ databases">
        <authorList>
            <consortium name="Pathogen Informatics"/>
            <person name="Doyle S."/>
        </authorList>
    </citation>
    <scope>NUCLEOTIDE SEQUENCE [LARGE SCALE GENOMIC DNA]</scope>
    <source>
        <strain evidence="12 13">NCTC12151</strain>
    </source>
</reference>
<keyword evidence="8" id="KW-0564">Palmitate</keyword>
<dbReference type="OrthoDB" id="9807055at2"/>
<dbReference type="EMBL" id="LS483470">
    <property type="protein sequence ID" value="SQI39114.1"/>
    <property type="molecule type" value="Genomic_DNA"/>
</dbReference>
<dbReference type="SUPFAM" id="SSF54001">
    <property type="entry name" value="Cysteine proteinases"/>
    <property type="match status" value="1"/>
</dbReference>
<evidence type="ECO:0000256" key="2">
    <source>
        <dbReference type="ARBA" id="ARBA00007074"/>
    </source>
</evidence>
<evidence type="ECO:0000256" key="6">
    <source>
        <dbReference type="ARBA" id="ARBA00022807"/>
    </source>
</evidence>
<dbReference type="GO" id="GO:0008234">
    <property type="term" value="F:cysteine-type peptidase activity"/>
    <property type="evidence" value="ECO:0007669"/>
    <property type="project" value="UniProtKB-KW"/>
</dbReference>
<evidence type="ECO:0000313" key="13">
    <source>
        <dbReference type="Proteomes" id="UP000249005"/>
    </source>
</evidence>
<keyword evidence="6" id="KW-0788">Thiol protease</keyword>
<evidence type="ECO:0000256" key="3">
    <source>
        <dbReference type="ARBA" id="ARBA00022670"/>
    </source>
</evidence>
<comment type="similarity">
    <text evidence="2">Belongs to the peptidase C40 family.</text>
</comment>
<evidence type="ECO:0000256" key="4">
    <source>
        <dbReference type="ARBA" id="ARBA00022729"/>
    </source>
</evidence>
<name>A0A2X4XQZ9_9GAMM</name>
<evidence type="ECO:0000256" key="5">
    <source>
        <dbReference type="ARBA" id="ARBA00022801"/>
    </source>
</evidence>
<evidence type="ECO:0000313" key="12">
    <source>
        <dbReference type="EMBL" id="SQI39114.1"/>
    </source>
</evidence>
<keyword evidence="9" id="KW-0449">Lipoprotein</keyword>
<protein>
    <submittedName>
        <fullName evidence="12">Probable endopeptidase Spr</fullName>
        <ecNumber evidence="12">3.4.-.-</ecNumber>
    </submittedName>
</protein>
<evidence type="ECO:0000256" key="9">
    <source>
        <dbReference type="ARBA" id="ARBA00023288"/>
    </source>
</evidence>
<feature type="signal peptide" evidence="10">
    <location>
        <begin position="1"/>
        <end position="19"/>
    </location>
</feature>
<dbReference type="InterPro" id="IPR000064">
    <property type="entry name" value="NLP_P60_dom"/>
</dbReference>
<dbReference type="KEGG" id="lri:NCTC12151_01316"/>
<evidence type="ECO:0000256" key="1">
    <source>
        <dbReference type="ARBA" id="ARBA00004635"/>
    </source>
</evidence>
<accession>A0A2X4XQZ9</accession>
<evidence type="ECO:0000256" key="8">
    <source>
        <dbReference type="ARBA" id="ARBA00023139"/>
    </source>
</evidence>